<evidence type="ECO:0000313" key="3">
    <source>
        <dbReference type="Proteomes" id="UP000585363"/>
    </source>
</evidence>
<keyword evidence="1" id="KW-1133">Transmembrane helix</keyword>
<organism evidence="2 3">
    <name type="scientific">Rouxiella aceris</name>
    <dbReference type="NCBI Taxonomy" id="2703884"/>
    <lineage>
        <taxon>Bacteria</taxon>
        <taxon>Pseudomonadati</taxon>
        <taxon>Pseudomonadota</taxon>
        <taxon>Gammaproteobacteria</taxon>
        <taxon>Enterobacterales</taxon>
        <taxon>Yersiniaceae</taxon>
        <taxon>Rouxiella</taxon>
    </lineage>
</organism>
<accession>A0A848MDA7</accession>
<reference evidence="2 3" key="1">
    <citation type="submission" date="2020-01" db="EMBL/GenBank/DDBJ databases">
        <authorList>
            <person name="Lee S.D."/>
        </authorList>
    </citation>
    <scope>NUCLEOTIDE SEQUENCE [LARGE SCALE GENOMIC DNA]</scope>
    <source>
        <strain evidence="2 3">SAP-1</strain>
    </source>
</reference>
<keyword evidence="1" id="KW-0812">Transmembrane</keyword>
<gene>
    <name evidence="2" type="ORF">GW590_01940</name>
</gene>
<name>A0A848MDA7_9GAMM</name>
<comment type="caution">
    <text evidence="2">The sequence shown here is derived from an EMBL/GenBank/DDBJ whole genome shotgun (WGS) entry which is preliminary data.</text>
</comment>
<protein>
    <submittedName>
        <fullName evidence="2">Uncharacterized protein</fullName>
    </submittedName>
</protein>
<dbReference type="Proteomes" id="UP000585363">
    <property type="component" value="Unassembled WGS sequence"/>
</dbReference>
<dbReference type="EMBL" id="JAADJU010000001">
    <property type="protein sequence ID" value="NMP25645.1"/>
    <property type="molecule type" value="Genomic_DNA"/>
</dbReference>
<evidence type="ECO:0000256" key="1">
    <source>
        <dbReference type="SAM" id="Phobius"/>
    </source>
</evidence>
<sequence length="144" mass="17396">MDLVILNPKKIRLLNKQENIMVSWQQKIFKLPLLSSLSLMLSYINVDLTRYQKYGNYDVFILKVAVVFFVTSFCWCLFRKKWFPLLIFVGAGFSIFFYYYNEYNNFFLHYGFGFYNKITNKFFKNVFQWSARIQVNRCYPIALA</sequence>
<dbReference type="RefSeq" id="WP_169401329.1">
    <property type="nucleotide sequence ID" value="NZ_JAADJU010000001.1"/>
</dbReference>
<keyword evidence="1" id="KW-0472">Membrane</keyword>
<reference evidence="2 3" key="2">
    <citation type="submission" date="2020-06" db="EMBL/GenBank/DDBJ databases">
        <title>Polyphasic characterization of a Rahnella strain isolated from tree sap.</title>
        <authorList>
            <person name="Kim I.S."/>
        </authorList>
    </citation>
    <scope>NUCLEOTIDE SEQUENCE [LARGE SCALE GENOMIC DNA]</scope>
    <source>
        <strain evidence="2 3">SAP-1</strain>
    </source>
</reference>
<feature type="transmembrane region" description="Helical" evidence="1">
    <location>
        <begin position="83"/>
        <end position="100"/>
    </location>
</feature>
<keyword evidence="3" id="KW-1185">Reference proteome</keyword>
<feature type="transmembrane region" description="Helical" evidence="1">
    <location>
        <begin position="57"/>
        <end position="78"/>
    </location>
</feature>
<evidence type="ECO:0000313" key="2">
    <source>
        <dbReference type="EMBL" id="NMP25645.1"/>
    </source>
</evidence>
<dbReference type="AlphaFoldDB" id="A0A848MDA7"/>
<proteinExistence type="predicted"/>